<organism evidence="2 3">
    <name type="scientific">Bacillus methanolicus (strain MGA3 / ATCC 53907)</name>
    <dbReference type="NCBI Taxonomy" id="796606"/>
    <lineage>
        <taxon>Bacteria</taxon>
        <taxon>Bacillati</taxon>
        <taxon>Bacillota</taxon>
        <taxon>Bacilli</taxon>
        <taxon>Bacillales</taxon>
        <taxon>Bacillaceae</taxon>
        <taxon>Bacillus</taxon>
    </lineage>
</organism>
<evidence type="ECO:0000313" key="3">
    <source>
        <dbReference type="Proteomes" id="UP000027602"/>
    </source>
</evidence>
<dbReference type="AlphaFoldDB" id="I3E770"/>
<gene>
    <name evidence="2" type="ORF">BMMGA3_03655</name>
</gene>
<feature type="transmembrane region" description="Helical" evidence="1">
    <location>
        <begin position="88"/>
        <end position="108"/>
    </location>
</feature>
<keyword evidence="3" id="KW-1185">Reference proteome</keyword>
<reference evidence="2 3" key="1">
    <citation type="journal article" date="2015" name="BMC Genomics">
        <title>Transcriptome analysis of thermophilic methylotrophic Bacillus methanolicus MGA3 using RNA-sequencing provides detailed insights into its previously uncharted transcriptional landscape.</title>
        <authorList>
            <person name="Irla M."/>
            <person name="Neshat A."/>
            <person name="Brautaset T."/>
            <person name="Ruckert C."/>
            <person name="Kalinowski J."/>
            <person name="Wendisch V.F."/>
        </authorList>
    </citation>
    <scope>NUCLEOTIDE SEQUENCE [LARGE SCALE GENOMIC DNA]</scope>
    <source>
        <strain evidence="3">MGA3 / ATCC 53907</strain>
    </source>
</reference>
<dbReference type="eggNOG" id="ENOG5032VSH">
    <property type="taxonomic scope" value="Bacteria"/>
</dbReference>
<sequence>MWFLYVSIVVFNLTAFLVKKNLRPIEFYASILWGLFCSEIVDRITDKYDMYGFFEPYFIEPKTFLFVFGIYPAATILIINWYPFNRSFIIKFFYIMAWSVFSTFYEWLTLKMGYLYHHHWNIWISAVSYPFLYAALLGHLKFFRWLEHK</sequence>
<dbReference type="OrthoDB" id="2851062at2"/>
<dbReference type="InterPro" id="IPR048147">
    <property type="entry name" value="CBO0543-like"/>
</dbReference>
<feature type="transmembrane region" description="Helical" evidence="1">
    <location>
        <begin position="63"/>
        <end position="82"/>
    </location>
</feature>
<dbReference type="HOGENOM" id="CLU_140270_0_0_9"/>
<dbReference type="EMBL" id="CP007739">
    <property type="protein sequence ID" value="AIE59172.1"/>
    <property type="molecule type" value="Genomic_DNA"/>
</dbReference>
<dbReference type="STRING" id="796606.BMMGA3_03655"/>
<name>I3E770_BACMM</name>
<accession>I3E770</accession>
<proteinExistence type="predicted"/>
<keyword evidence="1" id="KW-0812">Transmembrane</keyword>
<evidence type="ECO:0000313" key="2">
    <source>
        <dbReference type="EMBL" id="AIE59172.1"/>
    </source>
</evidence>
<protein>
    <submittedName>
        <fullName evidence="2">Putative membrane protein</fullName>
    </submittedName>
</protein>
<dbReference type="Proteomes" id="UP000027602">
    <property type="component" value="Chromosome"/>
</dbReference>
<dbReference type="KEGG" id="bmet:BMMGA3_03655"/>
<feature type="transmembrane region" description="Helical" evidence="1">
    <location>
        <begin position="120"/>
        <end position="140"/>
    </location>
</feature>
<evidence type="ECO:0000256" key="1">
    <source>
        <dbReference type="SAM" id="Phobius"/>
    </source>
</evidence>
<keyword evidence="1" id="KW-1133">Transmembrane helix</keyword>
<dbReference type="RefSeq" id="WP_004433236.1">
    <property type="nucleotide sequence ID" value="NZ_ADWW01000002.1"/>
</dbReference>
<keyword evidence="1" id="KW-0472">Membrane</keyword>
<dbReference type="NCBIfam" id="NF041644">
    <property type="entry name" value="CBO0543_fam"/>
    <property type="match status" value="1"/>
</dbReference>